<evidence type="ECO:0000313" key="2">
    <source>
        <dbReference type="EMBL" id="MFH8250192.1"/>
    </source>
</evidence>
<reference evidence="2 3" key="1">
    <citation type="submission" date="2024-09" db="EMBL/GenBank/DDBJ databases">
        <authorList>
            <person name="Pan X."/>
        </authorList>
    </citation>
    <scope>NUCLEOTIDE SEQUENCE [LARGE SCALE GENOMIC DNA]</scope>
    <source>
        <strain evidence="2 3">B2969</strain>
    </source>
</reference>
<feature type="transmembrane region" description="Helical" evidence="1">
    <location>
        <begin position="31"/>
        <end position="50"/>
    </location>
</feature>
<organism evidence="2 3">
    <name type="scientific">Microbacterium alkaliflavum</name>
    <dbReference type="NCBI Taxonomy" id="3248839"/>
    <lineage>
        <taxon>Bacteria</taxon>
        <taxon>Bacillati</taxon>
        <taxon>Actinomycetota</taxon>
        <taxon>Actinomycetes</taxon>
        <taxon>Micrococcales</taxon>
        <taxon>Microbacteriaceae</taxon>
        <taxon>Microbacterium</taxon>
    </lineage>
</organism>
<name>A0ABW7Q7H8_9MICO</name>
<evidence type="ECO:0000313" key="3">
    <source>
        <dbReference type="Proteomes" id="UP001610861"/>
    </source>
</evidence>
<keyword evidence="1" id="KW-0812">Transmembrane</keyword>
<proteinExistence type="predicted"/>
<accession>A0ABW7Q7H8</accession>
<dbReference type="Proteomes" id="UP001610861">
    <property type="component" value="Unassembled WGS sequence"/>
</dbReference>
<comment type="caution">
    <text evidence="2">The sequence shown here is derived from an EMBL/GenBank/DDBJ whole genome shotgun (WGS) entry which is preliminary data.</text>
</comment>
<keyword evidence="3" id="KW-1185">Reference proteome</keyword>
<gene>
    <name evidence="2" type="ORF">ACH3VR_07495</name>
</gene>
<sequence length="57" mass="6394">MTTKEEVIVVIVASAPGIYLGWSPYTIQLGNLIVILTMLVLFALALLLPFPKPRRRR</sequence>
<dbReference type="RefSeq" id="WP_396640125.1">
    <property type="nucleotide sequence ID" value="NZ_JBIQWL010000002.1"/>
</dbReference>
<protein>
    <submittedName>
        <fullName evidence="2">Uncharacterized protein</fullName>
    </submittedName>
</protein>
<dbReference type="EMBL" id="JBIQWL010000002">
    <property type="protein sequence ID" value="MFH8250192.1"/>
    <property type="molecule type" value="Genomic_DNA"/>
</dbReference>
<evidence type="ECO:0000256" key="1">
    <source>
        <dbReference type="SAM" id="Phobius"/>
    </source>
</evidence>
<keyword evidence="1" id="KW-1133">Transmembrane helix</keyword>
<keyword evidence="1" id="KW-0472">Membrane</keyword>
<feature type="transmembrane region" description="Helical" evidence="1">
    <location>
        <begin position="7"/>
        <end position="25"/>
    </location>
</feature>